<dbReference type="CDD" id="cd23161">
    <property type="entry name" value="Prefoldin_6"/>
    <property type="match status" value="1"/>
</dbReference>
<keyword evidence="2" id="KW-0143">Chaperone</keyword>
<dbReference type="GO" id="GO:0051131">
    <property type="term" value="P:chaperone-mediated protein complex assembly"/>
    <property type="evidence" value="ECO:0007669"/>
    <property type="project" value="TreeGrafter"/>
</dbReference>
<keyword evidence="3" id="KW-0175">Coiled coil</keyword>
<evidence type="ECO:0000313" key="5">
    <source>
        <dbReference type="Proteomes" id="UP000070544"/>
    </source>
</evidence>
<gene>
    <name evidence="4" type="ORF">M427DRAFT_54491</name>
</gene>
<evidence type="ECO:0000313" key="4">
    <source>
        <dbReference type="EMBL" id="KXS17560.1"/>
    </source>
</evidence>
<dbReference type="GO" id="GO:0016272">
    <property type="term" value="C:prefoldin complex"/>
    <property type="evidence" value="ECO:0007669"/>
    <property type="project" value="EnsemblFungi"/>
</dbReference>
<protein>
    <submittedName>
        <fullName evidence="4">Prefoldin</fullName>
    </submittedName>
</protein>
<dbReference type="GO" id="GO:0005737">
    <property type="term" value="C:cytoplasm"/>
    <property type="evidence" value="ECO:0007669"/>
    <property type="project" value="EnsemblFungi"/>
</dbReference>
<dbReference type="Gene3D" id="1.10.287.370">
    <property type="match status" value="1"/>
</dbReference>
<dbReference type="GO" id="GO:0006457">
    <property type="term" value="P:protein folding"/>
    <property type="evidence" value="ECO:0007669"/>
    <property type="project" value="EnsemblFungi"/>
</dbReference>
<dbReference type="STRING" id="1344416.A0A139ALD1"/>
<dbReference type="OMA" id="VQTEFAQ"/>
<accession>A0A139ALD1</accession>
<dbReference type="OrthoDB" id="248120at2759"/>
<evidence type="ECO:0000256" key="3">
    <source>
        <dbReference type="SAM" id="Coils"/>
    </source>
</evidence>
<organism evidence="4 5">
    <name type="scientific">Gonapodya prolifera (strain JEL478)</name>
    <name type="common">Monoblepharis prolifera</name>
    <dbReference type="NCBI Taxonomy" id="1344416"/>
    <lineage>
        <taxon>Eukaryota</taxon>
        <taxon>Fungi</taxon>
        <taxon>Fungi incertae sedis</taxon>
        <taxon>Chytridiomycota</taxon>
        <taxon>Chytridiomycota incertae sedis</taxon>
        <taxon>Monoblepharidomycetes</taxon>
        <taxon>Monoblepharidales</taxon>
        <taxon>Gonapodyaceae</taxon>
        <taxon>Gonapodya</taxon>
    </lineage>
</organism>
<dbReference type="SUPFAM" id="SSF46579">
    <property type="entry name" value="Prefoldin"/>
    <property type="match status" value="1"/>
</dbReference>
<evidence type="ECO:0000256" key="1">
    <source>
        <dbReference type="ARBA" id="ARBA00008045"/>
    </source>
</evidence>
<dbReference type="EMBL" id="KQ965746">
    <property type="protein sequence ID" value="KXS17560.1"/>
    <property type="molecule type" value="Genomic_DNA"/>
</dbReference>
<sequence length="124" mass="14229">MSTLNEKLEGEVNALQEIQRQYNTAILNRQQLDSQLRENEAVKEEFAALKSESVVYKLIGPVLVKQDLVEAKSNVDKRLEFINGEIKRAETLLKDLTNKQEKRQEQILKLKEMVDAQESRAATS</sequence>
<dbReference type="GO" id="GO:0032968">
    <property type="term" value="P:positive regulation of transcription elongation by RNA polymerase II"/>
    <property type="evidence" value="ECO:0007669"/>
    <property type="project" value="EnsemblFungi"/>
</dbReference>
<keyword evidence="5" id="KW-1185">Reference proteome</keyword>
<dbReference type="Proteomes" id="UP000070544">
    <property type="component" value="Unassembled WGS sequence"/>
</dbReference>
<dbReference type="GO" id="GO:0015631">
    <property type="term" value="F:tubulin binding"/>
    <property type="evidence" value="ECO:0007669"/>
    <property type="project" value="EnsemblFungi"/>
</dbReference>
<dbReference type="AlphaFoldDB" id="A0A139ALD1"/>
<dbReference type="PANTHER" id="PTHR21431:SF0">
    <property type="entry name" value="PREFOLDIN SUBUNIT 6"/>
    <property type="match status" value="1"/>
</dbReference>
<comment type="similarity">
    <text evidence="1">Belongs to the prefoldin subunit beta family.</text>
</comment>
<dbReference type="InterPro" id="IPR002777">
    <property type="entry name" value="PFD_beta-like"/>
</dbReference>
<dbReference type="GO" id="GO:0051082">
    <property type="term" value="F:unfolded protein binding"/>
    <property type="evidence" value="ECO:0007669"/>
    <property type="project" value="InterPro"/>
</dbReference>
<dbReference type="Pfam" id="PF01920">
    <property type="entry name" value="Prefoldin_2"/>
    <property type="match status" value="1"/>
</dbReference>
<feature type="coiled-coil region" evidence="3">
    <location>
        <begin position="79"/>
        <end position="113"/>
    </location>
</feature>
<feature type="coiled-coil region" evidence="3">
    <location>
        <begin position="1"/>
        <end position="52"/>
    </location>
</feature>
<dbReference type="FunFam" id="1.10.287.370:FF:000003">
    <property type="entry name" value="Prefoldin subunit 6"/>
    <property type="match status" value="1"/>
</dbReference>
<evidence type="ECO:0000256" key="2">
    <source>
        <dbReference type="ARBA" id="ARBA00023186"/>
    </source>
</evidence>
<proteinExistence type="inferred from homology"/>
<dbReference type="GO" id="GO:0051087">
    <property type="term" value="F:protein-folding chaperone binding"/>
    <property type="evidence" value="ECO:0007669"/>
    <property type="project" value="TreeGrafter"/>
</dbReference>
<dbReference type="InterPro" id="IPR009053">
    <property type="entry name" value="Prefoldin"/>
</dbReference>
<name>A0A139ALD1_GONPJ</name>
<reference evidence="4 5" key="1">
    <citation type="journal article" date="2015" name="Genome Biol. Evol.">
        <title>Phylogenomic analyses indicate that early fungi evolved digesting cell walls of algal ancestors of land plants.</title>
        <authorList>
            <person name="Chang Y."/>
            <person name="Wang S."/>
            <person name="Sekimoto S."/>
            <person name="Aerts A.L."/>
            <person name="Choi C."/>
            <person name="Clum A."/>
            <person name="LaButti K.M."/>
            <person name="Lindquist E.A."/>
            <person name="Yee Ngan C."/>
            <person name="Ohm R.A."/>
            <person name="Salamov A.A."/>
            <person name="Grigoriev I.V."/>
            <person name="Spatafora J.W."/>
            <person name="Berbee M.L."/>
        </authorList>
    </citation>
    <scope>NUCLEOTIDE SEQUENCE [LARGE SCALE GENOMIC DNA]</scope>
    <source>
        <strain evidence="4 5">JEL478</strain>
    </source>
</reference>
<dbReference type="GO" id="GO:0007021">
    <property type="term" value="P:tubulin complex assembly"/>
    <property type="evidence" value="ECO:0007669"/>
    <property type="project" value="EnsemblFungi"/>
</dbReference>
<dbReference type="PANTHER" id="PTHR21431">
    <property type="entry name" value="PREFOLDIN SUBUNIT 6"/>
    <property type="match status" value="1"/>
</dbReference>